<keyword evidence="1" id="KW-0472">Membrane</keyword>
<dbReference type="EMBL" id="JAAABJ010000651">
    <property type="protein sequence ID" value="NAW52225.1"/>
    <property type="molecule type" value="Genomic_DNA"/>
</dbReference>
<gene>
    <name evidence="2" type="ORF">GNY06_12845</name>
</gene>
<dbReference type="InterPro" id="IPR008620">
    <property type="entry name" value="FixH"/>
</dbReference>
<dbReference type="AlphaFoldDB" id="A0A845PX62"/>
<dbReference type="Pfam" id="PF05751">
    <property type="entry name" value="FixH"/>
    <property type="match status" value="1"/>
</dbReference>
<sequence length="156" mass="18120">MKSKFTWGHGMVLALAGFIVFILGMIFFYTRGYQTSEMVSENYYEDELNYQNVINAKKAAENLEQKPSYSQSAEGIKIAFPKQFDNSNSKFKFYLFRTDDSNLDIQKEVVLDQDNAFFIPARAGILKEGSYTLKVSWKENKGTEYQIDYNLIWTPH</sequence>
<organism evidence="2 3">
    <name type="scientific">Elizabethkingia argenteiflava</name>
    <dbReference type="NCBI Taxonomy" id="2681556"/>
    <lineage>
        <taxon>Bacteria</taxon>
        <taxon>Pseudomonadati</taxon>
        <taxon>Bacteroidota</taxon>
        <taxon>Flavobacteriia</taxon>
        <taxon>Flavobacteriales</taxon>
        <taxon>Weeksellaceae</taxon>
        <taxon>Elizabethkingia</taxon>
    </lineage>
</organism>
<dbReference type="Proteomes" id="UP000553459">
    <property type="component" value="Unassembled WGS sequence"/>
</dbReference>
<keyword evidence="1" id="KW-0812">Transmembrane</keyword>
<accession>A0A845PX62</accession>
<comment type="caution">
    <text evidence="2">The sequence shown here is derived from an EMBL/GenBank/DDBJ whole genome shotgun (WGS) entry which is preliminary data.</text>
</comment>
<name>A0A845PX62_9FLAO</name>
<evidence type="ECO:0000313" key="3">
    <source>
        <dbReference type="Proteomes" id="UP000553459"/>
    </source>
</evidence>
<evidence type="ECO:0000313" key="2">
    <source>
        <dbReference type="EMBL" id="NAW52225.1"/>
    </source>
</evidence>
<dbReference type="RefSeq" id="WP_166520474.1">
    <property type="nucleotide sequence ID" value="NZ_JAAABJ010000651.1"/>
</dbReference>
<keyword evidence="3" id="KW-1185">Reference proteome</keyword>
<feature type="transmembrane region" description="Helical" evidence="1">
    <location>
        <begin position="6"/>
        <end position="29"/>
    </location>
</feature>
<reference evidence="2 3" key="1">
    <citation type="submission" date="2019-11" db="EMBL/GenBank/DDBJ databases">
        <title>Characterization of Elizabethkingia argenteiflava sp. nov., isolated from inner surface of Soybean Pods.</title>
        <authorList>
            <person name="Mo S."/>
        </authorList>
    </citation>
    <scope>NUCLEOTIDE SEQUENCE [LARGE SCALE GENOMIC DNA]</scope>
    <source>
        <strain evidence="2 3">YB22</strain>
    </source>
</reference>
<evidence type="ECO:0000256" key="1">
    <source>
        <dbReference type="SAM" id="Phobius"/>
    </source>
</evidence>
<protein>
    <submittedName>
        <fullName evidence="2">Nitrogen fixation protein FixH</fullName>
    </submittedName>
</protein>
<keyword evidence="1" id="KW-1133">Transmembrane helix</keyword>
<proteinExistence type="predicted"/>